<organism evidence="3 4">
    <name type="scientific">Hwanghaeella grinnelliae</name>
    <dbReference type="NCBI Taxonomy" id="2500179"/>
    <lineage>
        <taxon>Bacteria</taxon>
        <taxon>Pseudomonadati</taxon>
        <taxon>Pseudomonadota</taxon>
        <taxon>Alphaproteobacteria</taxon>
        <taxon>Rhodospirillales</taxon>
        <taxon>Rhodospirillaceae</taxon>
        <taxon>Hwanghaeella</taxon>
    </lineage>
</organism>
<accession>A0A437QQS7</accession>
<dbReference type="OrthoDB" id="9808398at2"/>
<keyword evidence="1 3" id="KW-0378">Hydrolase</keyword>
<name>A0A437QQS7_9PROT</name>
<reference evidence="4" key="1">
    <citation type="submission" date="2019-01" db="EMBL/GenBank/DDBJ databases">
        <title>Gri0909 isolated from a small marine red alga.</title>
        <authorList>
            <person name="Kim J."/>
            <person name="Jeong S.E."/>
            <person name="Jeon C.O."/>
        </authorList>
    </citation>
    <scope>NUCLEOTIDE SEQUENCE [LARGE SCALE GENOMIC DNA]</scope>
    <source>
        <strain evidence="4">Gri0909</strain>
    </source>
</reference>
<dbReference type="PANTHER" id="PTHR46118:SF4">
    <property type="entry name" value="PROTEIN ABHD11"/>
    <property type="match status" value="1"/>
</dbReference>
<dbReference type="RefSeq" id="WP_127766343.1">
    <property type="nucleotide sequence ID" value="NZ_SADE01000002.1"/>
</dbReference>
<evidence type="ECO:0000313" key="4">
    <source>
        <dbReference type="Proteomes" id="UP000287447"/>
    </source>
</evidence>
<dbReference type="InterPro" id="IPR000073">
    <property type="entry name" value="AB_hydrolase_1"/>
</dbReference>
<evidence type="ECO:0000256" key="1">
    <source>
        <dbReference type="ARBA" id="ARBA00022801"/>
    </source>
</evidence>
<comment type="caution">
    <text evidence="3">The sequence shown here is derived from an EMBL/GenBank/DDBJ whole genome shotgun (WGS) entry which is preliminary data.</text>
</comment>
<evidence type="ECO:0000313" key="3">
    <source>
        <dbReference type="EMBL" id="RVU36868.1"/>
    </source>
</evidence>
<gene>
    <name evidence="3" type="ORF">EOI86_17045</name>
</gene>
<dbReference type="GO" id="GO:0052689">
    <property type="term" value="F:carboxylic ester hydrolase activity"/>
    <property type="evidence" value="ECO:0007669"/>
    <property type="project" value="TreeGrafter"/>
</dbReference>
<dbReference type="InterPro" id="IPR029058">
    <property type="entry name" value="AB_hydrolase_fold"/>
</dbReference>
<dbReference type="SUPFAM" id="SSF53474">
    <property type="entry name" value="alpha/beta-Hydrolases"/>
    <property type="match status" value="1"/>
</dbReference>
<evidence type="ECO:0000259" key="2">
    <source>
        <dbReference type="Pfam" id="PF12697"/>
    </source>
</evidence>
<dbReference type="Gene3D" id="3.40.50.1820">
    <property type="entry name" value="alpha/beta hydrolase"/>
    <property type="match status" value="1"/>
</dbReference>
<sequence>MPVDLSFTEYGTGSPVVIVHGLFGSKRNWSSIAKQLGRTHRIIAVDQRNHGDSPWDDEHTYPQMAEDLAHLIRNHADGRATVIGHSMGGKAAMALALSEPDLVERLAVVDIAPAPSGGTLIDLVHTMADLDLSDYSRRSEVEAALSKSIPEPAIRAFLAQNVATGDDGLRWQLNLKALAENFDAILEFPDYDDACAYTGQTHFIAGGKSDYIQPHHQAEIERLFPGAAIDVIVDAGHWVHAEQPKAFIETIHRILP</sequence>
<dbReference type="Pfam" id="PF12697">
    <property type="entry name" value="Abhydrolase_6"/>
    <property type="match status" value="1"/>
</dbReference>
<dbReference type="PANTHER" id="PTHR46118">
    <property type="entry name" value="PROTEIN ABHD11"/>
    <property type="match status" value="1"/>
</dbReference>
<keyword evidence="4" id="KW-1185">Reference proteome</keyword>
<dbReference type="AlphaFoldDB" id="A0A437QQS7"/>
<dbReference type="EMBL" id="SADE01000002">
    <property type="protein sequence ID" value="RVU36868.1"/>
    <property type="molecule type" value="Genomic_DNA"/>
</dbReference>
<feature type="domain" description="AB hydrolase-1" evidence="2">
    <location>
        <begin position="16"/>
        <end position="249"/>
    </location>
</feature>
<dbReference type="PRINTS" id="PR00111">
    <property type="entry name" value="ABHYDROLASE"/>
</dbReference>
<protein>
    <submittedName>
        <fullName evidence="3">Alpha/beta fold hydrolase</fullName>
    </submittedName>
</protein>
<dbReference type="Proteomes" id="UP000287447">
    <property type="component" value="Unassembled WGS sequence"/>
</dbReference>
<proteinExistence type="predicted"/>